<evidence type="ECO:0000313" key="2">
    <source>
        <dbReference type="EMBL" id="MDG0816824.1"/>
    </source>
</evidence>
<dbReference type="Pfam" id="PF00089">
    <property type="entry name" value="Trypsin"/>
    <property type="match status" value="1"/>
</dbReference>
<dbReference type="GO" id="GO:0016787">
    <property type="term" value="F:hydrolase activity"/>
    <property type="evidence" value="ECO:0007669"/>
    <property type="project" value="UniProtKB-KW"/>
</dbReference>
<dbReference type="PROSITE" id="PS51257">
    <property type="entry name" value="PROKAR_LIPOPROTEIN"/>
    <property type="match status" value="1"/>
</dbReference>
<sequence>MGVSQRVLGVFLGVVLGTGCAPQSHQMIGTGNSSAIIGGTAVGEQDPINISTVQLLHVDLAKDQQGHTIIKGLETCTGTILSQDIILTAGHCSSKNPRELILLFSNQVPDFKAFFQTISQNKLVRRVVAGVTAPNWQHLSGNSDENWGDLSLLRFTGGLPEGYVPATLLPANAVLAAKMPVTLAGFGETDGVKQTYATELLKVTVQIADPNFTQTEMQIDNTNGEGACHGDSGGPAYVSSKGQNYLAGVTSRADIKSDPQAVCVGKTIYTKVQPYLSWISTETQKLEANSNYGLIIAEPVQK</sequence>
<keyword evidence="2" id="KW-0378">Hydrolase</keyword>
<dbReference type="PANTHER" id="PTHR24260:SF136">
    <property type="entry name" value="GH08193P-RELATED"/>
    <property type="match status" value="1"/>
</dbReference>
<comment type="caution">
    <text evidence="2">The sequence shown here is derived from an EMBL/GenBank/DDBJ whole genome shotgun (WGS) entry which is preliminary data.</text>
</comment>
<accession>A0ABT6DIZ7</accession>
<dbReference type="PROSITE" id="PS50240">
    <property type="entry name" value="TRYPSIN_DOM"/>
    <property type="match status" value="1"/>
</dbReference>
<dbReference type="InterPro" id="IPR001314">
    <property type="entry name" value="Peptidase_S1A"/>
</dbReference>
<dbReference type="PANTHER" id="PTHR24260">
    <property type="match status" value="1"/>
</dbReference>
<dbReference type="PROSITE" id="PS00134">
    <property type="entry name" value="TRYPSIN_HIS"/>
    <property type="match status" value="1"/>
</dbReference>
<proteinExistence type="predicted"/>
<name>A0ABT6DIZ7_9BACT</name>
<keyword evidence="3" id="KW-1185">Reference proteome</keyword>
<organism evidence="2 3">
    <name type="scientific">Bdellovibrio svalbardensis</name>
    <dbReference type="NCBI Taxonomy" id="2972972"/>
    <lineage>
        <taxon>Bacteria</taxon>
        <taxon>Pseudomonadati</taxon>
        <taxon>Bdellovibrionota</taxon>
        <taxon>Bdellovibrionia</taxon>
        <taxon>Bdellovibrionales</taxon>
        <taxon>Pseudobdellovibrionaceae</taxon>
        <taxon>Bdellovibrio</taxon>
    </lineage>
</organism>
<protein>
    <submittedName>
        <fullName evidence="2">Trypsin-like serine protease</fullName>
        <ecNumber evidence="2">3.4.21.-</ecNumber>
    </submittedName>
</protein>
<dbReference type="InterPro" id="IPR009003">
    <property type="entry name" value="Peptidase_S1_PA"/>
</dbReference>
<dbReference type="PRINTS" id="PR00722">
    <property type="entry name" value="CHYMOTRYPSIN"/>
</dbReference>
<dbReference type="Gene3D" id="2.40.10.10">
    <property type="entry name" value="Trypsin-like serine proteases"/>
    <property type="match status" value="1"/>
</dbReference>
<evidence type="ECO:0000259" key="1">
    <source>
        <dbReference type="PROSITE" id="PS50240"/>
    </source>
</evidence>
<reference evidence="2" key="1">
    <citation type="submission" date="2022-08" db="EMBL/GenBank/DDBJ databases">
        <title>Novel Bdellovibrio Species Isolated from Svalbard: Designation Bdellovibrio svalbardensis.</title>
        <authorList>
            <person name="Mitchell R.J."/>
            <person name="Choi S.Y."/>
        </authorList>
    </citation>
    <scope>NUCLEOTIDE SEQUENCE</scope>
    <source>
        <strain evidence="2">PAP01</strain>
    </source>
</reference>
<dbReference type="InterPro" id="IPR001254">
    <property type="entry name" value="Trypsin_dom"/>
</dbReference>
<dbReference type="EC" id="3.4.21.-" evidence="2"/>
<gene>
    <name evidence="2" type="ORF">NWE73_10640</name>
</gene>
<dbReference type="EMBL" id="JANRMI010000003">
    <property type="protein sequence ID" value="MDG0816824.1"/>
    <property type="molecule type" value="Genomic_DNA"/>
</dbReference>
<dbReference type="RefSeq" id="WP_277578302.1">
    <property type="nucleotide sequence ID" value="NZ_JANRMI010000003.1"/>
</dbReference>
<dbReference type="Proteomes" id="UP001152321">
    <property type="component" value="Unassembled WGS sequence"/>
</dbReference>
<evidence type="ECO:0000313" key="3">
    <source>
        <dbReference type="Proteomes" id="UP001152321"/>
    </source>
</evidence>
<dbReference type="InterPro" id="IPR051333">
    <property type="entry name" value="CLIP_Serine_Protease"/>
</dbReference>
<dbReference type="SUPFAM" id="SSF50494">
    <property type="entry name" value="Trypsin-like serine proteases"/>
    <property type="match status" value="1"/>
</dbReference>
<dbReference type="InterPro" id="IPR043504">
    <property type="entry name" value="Peptidase_S1_PA_chymotrypsin"/>
</dbReference>
<dbReference type="SMART" id="SM00020">
    <property type="entry name" value="Tryp_SPc"/>
    <property type="match status" value="1"/>
</dbReference>
<feature type="domain" description="Peptidase S1" evidence="1">
    <location>
        <begin position="36"/>
        <end position="284"/>
    </location>
</feature>
<dbReference type="InterPro" id="IPR018114">
    <property type="entry name" value="TRYPSIN_HIS"/>
</dbReference>